<accession>A0A9P9YJX3</accession>
<dbReference type="InterPro" id="IPR012337">
    <property type="entry name" value="RNaseH-like_sf"/>
</dbReference>
<dbReference type="Pfam" id="PF05699">
    <property type="entry name" value="Dimer_Tnp_hAT"/>
    <property type="match status" value="1"/>
</dbReference>
<dbReference type="GO" id="GO:0046983">
    <property type="term" value="F:protein dimerization activity"/>
    <property type="evidence" value="ECO:0007669"/>
    <property type="project" value="InterPro"/>
</dbReference>
<feature type="domain" description="HAT C-terminal dimerisation" evidence="1">
    <location>
        <begin position="24"/>
        <end position="81"/>
    </location>
</feature>
<dbReference type="EMBL" id="JAMKOV010000007">
    <property type="protein sequence ID" value="KAI8038322.1"/>
    <property type="molecule type" value="Genomic_DNA"/>
</dbReference>
<dbReference type="SUPFAM" id="SSF53098">
    <property type="entry name" value="Ribonuclease H-like"/>
    <property type="match status" value="1"/>
</dbReference>
<organism evidence="2 3">
    <name type="scientific">Drosophila gunungcola</name>
    <name type="common">fruit fly</name>
    <dbReference type="NCBI Taxonomy" id="103775"/>
    <lineage>
        <taxon>Eukaryota</taxon>
        <taxon>Metazoa</taxon>
        <taxon>Ecdysozoa</taxon>
        <taxon>Arthropoda</taxon>
        <taxon>Hexapoda</taxon>
        <taxon>Insecta</taxon>
        <taxon>Pterygota</taxon>
        <taxon>Neoptera</taxon>
        <taxon>Endopterygota</taxon>
        <taxon>Diptera</taxon>
        <taxon>Brachycera</taxon>
        <taxon>Muscomorpha</taxon>
        <taxon>Ephydroidea</taxon>
        <taxon>Drosophilidae</taxon>
        <taxon>Drosophila</taxon>
        <taxon>Sophophora</taxon>
    </lineage>
</organism>
<evidence type="ECO:0000313" key="2">
    <source>
        <dbReference type="EMBL" id="KAI8038322.1"/>
    </source>
</evidence>
<sequence>MDSQEDKIAKEIRGYQDIQMAYNDGFHVLEWWHSNREHFPLLFKTSSQILTIPASKAPSTLVLSQAGTLIKDPTCSIDELHRVMFLKTNMVESSEYLIDAVY</sequence>
<dbReference type="AlphaFoldDB" id="A0A9P9YJX3"/>
<evidence type="ECO:0000259" key="1">
    <source>
        <dbReference type="Pfam" id="PF05699"/>
    </source>
</evidence>
<dbReference type="InterPro" id="IPR008906">
    <property type="entry name" value="HATC_C_dom"/>
</dbReference>
<gene>
    <name evidence="2" type="ORF">M5D96_008216</name>
</gene>
<proteinExistence type="predicted"/>
<dbReference type="Proteomes" id="UP001059596">
    <property type="component" value="Unassembled WGS sequence"/>
</dbReference>
<keyword evidence="3" id="KW-1185">Reference proteome</keyword>
<evidence type="ECO:0000313" key="3">
    <source>
        <dbReference type="Proteomes" id="UP001059596"/>
    </source>
</evidence>
<comment type="caution">
    <text evidence="2">The sequence shown here is derived from an EMBL/GenBank/DDBJ whole genome shotgun (WGS) entry which is preliminary data.</text>
</comment>
<protein>
    <recommendedName>
        <fullName evidence="1">HAT C-terminal dimerisation domain-containing protein</fullName>
    </recommendedName>
</protein>
<name>A0A9P9YJX3_9MUSC</name>
<reference evidence="2" key="1">
    <citation type="journal article" date="2023" name="Genome Biol. Evol.">
        <title>Long-read-based Genome Assembly of Drosophila gunungcola Reveals Fewer Chemosensory Genes in Flower-breeding Species.</title>
        <authorList>
            <person name="Negi A."/>
            <person name="Liao B.Y."/>
            <person name="Yeh S.D."/>
        </authorList>
    </citation>
    <scope>NUCLEOTIDE SEQUENCE</scope>
    <source>
        <strain evidence="2">Sukarami</strain>
    </source>
</reference>